<evidence type="ECO:0000313" key="2">
    <source>
        <dbReference type="EMBL" id="OEZ97420.1"/>
    </source>
</evidence>
<dbReference type="RefSeq" id="WP_070249794.1">
    <property type="nucleotide sequence ID" value="NZ_LROM01000098.1"/>
</dbReference>
<feature type="compositionally biased region" description="Polar residues" evidence="1">
    <location>
        <begin position="306"/>
        <end position="332"/>
    </location>
</feature>
<keyword evidence="3" id="KW-1185">Reference proteome</keyword>
<accession>A0A1E7WGE9</accession>
<feature type="compositionally biased region" description="Basic residues" evidence="1">
    <location>
        <begin position="335"/>
        <end position="345"/>
    </location>
</feature>
<dbReference type="Pfam" id="PF08843">
    <property type="entry name" value="AbiEii"/>
    <property type="match status" value="1"/>
</dbReference>
<feature type="region of interest" description="Disordered" evidence="1">
    <location>
        <begin position="306"/>
        <end position="345"/>
    </location>
</feature>
<evidence type="ECO:0000256" key="1">
    <source>
        <dbReference type="SAM" id="MobiDB-lite"/>
    </source>
</evidence>
<organism evidence="2 3">
    <name type="scientific">Duganella phyllosphaerae</name>
    <dbReference type="NCBI Taxonomy" id="762836"/>
    <lineage>
        <taxon>Bacteria</taxon>
        <taxon>Pseudomonadati</taxon>
        <taxon>Pseudomonadota</taxon>
        <taxon>Betaproteobacteria</taxon>
        <taxon>Burkholderiales</taxon>
        <taxon>Oxalobacteraceae</taxon>
        <taxon>Telluria group</taxon>
        <taxon>Duganella</taxon>
    </lineage>
</organism>
<dbReference type="InterPro" id="IPR014942">
    <property type="entry name" value="AbiEii"/>
</dbReference>
<comment type="caution">
    <text evidence="2">The sequence shown here is derived from an EMBL/GenBank/DDBJ whole genome shotgun (WGS) entry which is preliminary data.</text>
</comment>
<dbReference type="EMBL" id="LROM01000098">
    <property type="protein sequence ID" value="OEZ97420.1"/>
    <property type="molecule type" value="Genomic_DNA"/>
</dbReference>
<proteinExistence type="predicted"/>
<name>A0A1E7WGE9_9BURK</name>
<protein>
    <recommendedName>
        <fullName evidence="4">Nucleotidyl transferase AbiEii toxin, Type IV TA system</fullName>
    </recommendedName>
</protein>
<evidence type="ECO:0000313" key="3">
    <source>
        <dbReference type="Proteomes" id="UP000175989"/>
    </source>
</evidence>
<dbReference type="Proteomes" id="UP000175989">
    <property type="component" value="Unassembled WGS sequence"/>
</dbReference>
<gene>
    <name evidence="2" type="ORF">DUPY_36210</name>
</gene>
<sequence length="345" mass="38085">MNPEKKNFNELVDLAMASPGLSAMRPVVEKELLHHEIFQALDADGLLKGLIFQGGTSLRLCRGSDRFSEDIDFAGGTSFSAASMEPIKDCVEQRIGERFGLDVSVHHKPAKAGVDNARNVHVDKWWISIETAPELPMMPRQKIKLEIANVPAHTRELVPLRANYDVLSGMPLVLVNTESLYEIMADKVLAFPTSLFDAKGNPGKLDSGKIRHRDIWDLAWMAGRGVKLAPELVSAKLHDYSVKDYPDLLGAAIERLPEIVASREFKDQMTRFIDASTVARTLAVDGYTNYLATSVGGLFSEMQQALDQPLQESTTARHSSPSPAAPQTQATGLKSKVKQKQKPRR</sequence>
<dbReference type="PATRIC" id="fig|762836.4.peg.3730"/>
<reference evidence="3" key="1">
    <citation type="journal article" date="2016" name="Front. Microbiol.">
        <title>Molecular Keys to the Janthinobacterium and Duganella spp. Interaction with the Plant Pathogen Fusarium graminearum.</title>
        <authorList>
            <person name="Haack F.S."/>
            <person name="Poehlein A."/>
            <person name="Kroger C."/>
            <person name="Voigt C.A."/>
            <person name="Piepenbring M."/>
            <person name="Bode H.B."/>
            <person name="Daniel R."/>
            <person name="Schafer W."/>
            <person name="Streit W.R."/>
        </authorList>
    </citation>
    <scope>NUCLEOTIDE SEQUENCE [LARGE SCALE GENOMIC DNA]</scope>
    <source>
        <strain evidence="3">T54</strain>
    </source>
</reference>
<dbReference type="Gene3D" id="3.10.450.620">
    <property type="entry name" value="JHP933, nucleotidyltransferase-like core domain"/>
    <property type="match status" value="1"/>
</dbReference>
<evidence type="ECO:0008006" key="4">
    <source>
        <dbReference type="Google" id="ProtNLM"/>
    </source>
</evidence>
<dbReference type="AlphaFoldDB" id="A0A1E7WGE9"/>